<feature type="region of interest" description="Disordered" evidence="1">
    <location>
        <begin position="1"/>
        <end position="21"/>
    </location>
</feature>
<protein>
    <submittedName>
        <fullName evidence="2">Uncharacterized protein</fullName>
    </submittedName>
</protein>
<dbReference type="AlphaFoldDB" id="A0ABD0LV39"/>
<name>A0ABD0LV39_9CAEN</name>
<dbReference type="EMBL" id="JACVVK020000022">
    <property type="protein sequence ID" value="KAK7503083.1"/>
    <property type="molecule type" value="Genomic_DNA"/>
</dbReference>
<organism evidence="2 3">
    <name type="scientific">Batillaria attramentaria</name>
    <dbReference type="NCBI Taxonomy" id="370345"/>
    <lineage>
        <taxon>Eukaryota</taxon>
        <taxon>Metazoa</taxon>
        <taxon>Spiralia</taxon>
        <taxon>Lophotrochozoa</taxon>
        <taxon>Mollusca</taxon>
        <taxon>Gastropoda</taxon>
        <taxon>Caenogastropoda</taxon>
        <taxon>Sorbeoconcha</taxon>
        <taxon>Cerithioidea</taxon>
        <taxon>Batillariidae</taxon>
        <taxon>Batillaria</taxon>
    </lineage>
</organism>
<sequence>MISSGMQASPLNTKRGHHLETTGISEANASLSKGLFARQLQIAGAITGLKTYAGSQGKRRISTRRQDYRPVVTTTSLSELLPLAHVRLRSTSSCRITLTGLEKLK</sequence>
<evidence type="ECO:0000256" key="1">
    <source>
        <dbReference type="SAM" id="MobiDB-lite"/>
    </source>
</evidence>
<evidence type="ECO:0000313" key="3">
    <source>
        <dbReference type="Proteomes" id="UP001519460"/>
    </source>
</evidence>
<dbReference type="Proteomes" id="UP001519460">
    <property type="component" value="Unassembled WGS sequence"/>
</dbReference>
<evidence type="ECO:0000313" key="2">
    <source>
        <dbReference type="EMBL" id="KAK7503083.1"/>
    </source>
</evidence>
<gene>
    <name evidence="2" type="ORF">BaRGS_00005709</name>
</gene>
<accession>A0ABD0LV39</accession>
<keyword evidence="3" id="KW-1185">Reference proteome</keyword>
<proteinExistence type="predicted"/>
<feature type="compositionally biased region" description="Polar residues" evidence="1">
    <location>
        <begin position="1"/>
        <end position="12"/>
    </location>
</feature>
<reference evidence="2 3" key="1">
    <citation type="journal article" date="2023" name="Sci. Data">
        <title>Genome assembly of the Korean intertidal mud-creeper Batillaria attramentaria.</title>
        <authorList>
            <person name="Patra A.K."/>
            <person name="Ho P.T."/>
            <person name="Jun S."/>
            <person name="Lee S.J."/>
            <person name="Kim Y."/>
            <person name="Won Y.J."/>
        </authorList>
    </citation>
    <scope>NUCLEOTIDE SEQUENCE [LARGE SCALE GENOMIC DNA]</scope>
    <source>
        <strain evidence="2">Wonlab-2016</strain>
    </source>
</reference>
<comment type="caution">
    <text evidence="2">The sequence shown here is derived from an EMBL/GenBank/DDBJ whole genome shotgun (WGS) entry which is preliminary data.</text>
</comment>